<evidence type="ECO:0000313" key="2">
    <source>
        <dbReference type="EMBL" id="KAG0329205.1"/>
    </source>
</evidence>
<protein>
    <submittedName>
        <fullName evidence="2">Uncharacterized protein</fullName>
    </submittedName>
</protein>
<proteinExistence type="predicted"/>
<keyword evidence="3" id="KW-1185">Reference proteome</keyword>
<dbReference type="Proteomes" id="UP000738325">
    <property type="component" value="Unassembled WGS sequence"/>
</dbReference>
<keyword evidence="1" id="KW-0812">Transmembrane</keyword>
<reference evidence="2" key="1">
    <citation type="journal article" date="2020" name="Fungal Divers.">
        <title>Resolving the Mortierellaceae phylogeny through synthesis of multi-gene phylogenetics and phylogenomics.</title>
        <authorList>
            <person name="Vandepol N."/>
            <person name="Liber J."/>
            <person name="Desiro A."/>
            <person name="Na H."/>
            <person name="Kennedy M."/>
            <person name="Barry K."/>
            <person name="Grigoriev I.V."/>
            <person name="Miller A.N."/>
            <person name="O'Donnell K."/>
            <person name="Stajich J.E."/>
            <person name="Bonito G."/>
        </authorList>
    </citation>
    <scope>NUCLEOTIDE SEQUENCE</scope>
    <source>
        <strain evidence="2">REB-010B</strain>
    </source>
</reference>
<dbReference type="EMBL" id="JAAAIP010000020">
    <property type="protein sequence ID" value="KAG0329205.1"/>
    <property type="molecule type" value="Genomic_DNA"/>
</dbReference>
<dbReference type="AlphaFoldDB" id="A0A9P6V0F6"/>
<name>A0A9P6V0F6_9FUNG</name>
<keyword evidence="1" id="KW-1133">Transmembrane helix</keyword>
<keyword evidence="1" id="KW-0472">Membrane</keyword>
<evidence type="ECO:0000256" key="1">
    <source>
        <dbReference type="SAM" id="Phobius"/>
    </source>
</evidence>
<accession>A0A9P6V0F6</accession>
<sequence>MISCRELRISVLTSTGAQPDSSYTEMSDYSMLRIYNSLAPSQMEIGVVANSGGMEPENITATAVQVADLMYNLTERLYPFAAMVQGVVQPSEYVEGISFERWSLVFIAVLVGIVVVIFAVDRMMVDAISKTDVLTLIENTTKNYNAKDGWKRKYPTWSLGQEEGSYRVLLRGEKVGLEKNSELQKLRDDDYA</sequence>
<feature type="transmembrane region" description="Helical" evidence="1">
    <location>
        <begin position="102"/>
        <end position="120"/>
    </location>
</feature>
<evidence type="ECO:0000313" key="3">
    <source>
        <dbReference type="Proteomes" id="UP000738325"/>
    </source>
</evidence>
<gene>
    <name evidence="2" type="ORF">BGZ99_003095</name>
</gene>
<comment type="caution">
    <text evidence="2">The sequence shown here is derived from an EMBL/GenBank/DDBJ whole genome shotgun (WGS) entry which is preliminary data.</text>
</comment>
<dbReference type="OrthoDB" id="2404931at2759"/>
<organism evidence="2 3">
    <name type="scientific">Dissophora globulifera</name>
    <dbReference type="NCBI Taxonomy" id="979702"/>
    <lineage>
        <taxon>Eukaryota</taxon>
        <taxon>Fungi</taxon>
        <taxon>Fungi incertae sedis</taxon>
        <taxon>Mucoromycota</taxon>
        <taxon>Mortierellomycotina</taxon>
        <taxon>Mortierellomycetes</taxon>
        <taxon>Mortierellales</taxon>
        <taxon>Mortierellaceae</taxon>
        <taxon>Dissophora</taxon>
    </lineage>
</organism>